<protein>
    <submittedName>
        <fullName evidence="2">Uncharacterized protein</fullName>
    </submittedName>
</protein>
<feature type="compositionally biased region" description="Acidic residues" evidence="1">
    <location>
        <begin position="90"/>
        <end position="102"/>
    </location>
</feature>
<feature type="compositionally biased region" description="Basic residues" evidence="1">
    <location>
        <begin position="149"/>
        <end position="165"/>
    </location>
</feature>
<feature type="region of interest" description="Disordered" evidence="1">
    <location>
        <begin position="209"/>
        <end position="240"/>
    </location>
</feature>
<organism evidence="2 3">
    <name type="scientific">Prorocentrum cordatum</name>
    <dbReference type="NCBI Taxonomy" id="2364126"/>
    <lineage>
        <taxon>Eukaryota</taxon>
        <taxon>Sar</taxon>
        <taxon>Alveolata</taxon>
        <taxon>Dinophyceae</taxon>
        <taxon>Prorocentrales</taxon>
        <taxon>Prorocentraceae</taxon>
        <taxon>Prorocentrum</taxon>
    </lineage>
</organism>
<evidence type="ECO:0000256" key="1">
    <source>
        <dbReference type="SAM" id="MobiDB-lite"/>
    </source>
</evidence>
<feature type="compositionally biased region" description="Low complexity" evidence="1">
    <location>
        <begin position="209"/>
        <end position="218"/>
    </location>
</feature>
<keyword evidence="3" id="KW-1185">Reference proteome</keyword>
<feature type="non-terminal residue" evidence="2">
    <location>
        <position position="1"/>
    </location>
</feature>
<feature type="compositionally biased region" description="Basic residues" evidence="1">
    <location>
        <begin position="219"/>
        <end position="230"/>
    </location>
</feature>
<sequence length="275" mass="30062">GSSALAVRLVRRQLDWEARTLQRIVRRGCRSLDADWAEAWRRFCRSRRASPDLLQVNPEKELLAEFVERSLPILLKKEWAKDLMFKPEGQSDDLAPESDMDEAVPGIEDGDAAAGTVELHARGAAAGDEPAGRKRPASQEPSSASASTHSKRKRRKKDKKRKHKMKWGDYTSQMSPEVLMMSNMMGMSMMMNNPLAMMGMGAPMMTQQMPMMQSSSPPKKAKKDKGKKAARKEAAEAAGAVAAAGTAASAVAAVAGAGFDWNMLNDDVLIDADDL</sequence>
<feature type="region of interest" description="Disordered" evidence="1">
    <location>
        <begin position="124"/>
        <end position="170"/>
    </location>
</feature>
<evidence type="ECO:0000313" key="2">
    <source>
        <dbReference type="EMBL" id="CAK0807655.1"/>
    </source>
</evidence>
<accession>A0ABN9QND9</accession>
<feature type="region of interest" description="Disordered" evidence="1">
    <location>
        <begin position="88"/>
        <end position="108"/>
    </location>
</feature>
<proteinExistence type="predicted"/>
<gene>
    <name evidence="2" type="ORF">PCOR1329_LOCUS13460</name>
</gene>
<evidence type="ECO:0000313" key="3">
    <source>
        <dbReference type="Proteomes" id="UP001189429"/>
    </source>
</evidence>
<comment type="caution">
    <text evidence="2">The sequence shown here is derived from an EMBL/GenBank/DDBJ whole genome shotgun (WGS) entry which is preliminary data.</text>
</comment>
<reference evidence="2" key="1">
    <citation type="submission" date="2023-10" db="EMBL/GenBank/DDBJ databases">
        <authorList>
            <person name="Chen Y."/>
            <person name="Shah S."/>
            <person name="Dougan E. K."/>
            <person name="Thang M."/>
            <person name="Chan C."/>
        </authorList>
    </citation>
    <scope>NUCLEOTIDE SEQUENCE [LARGE SCALE GENOMIC DNA]</scope>
</reference>
<dbReference type="EMBL" id="CAUYUJ010003976">
    <property type="protein sequence ID" value="CAK0807655.1"/>
    <property type="molecule type" value="Genomic_DNA"/>
</dbReference>
<feature type="compositionally biased region" description="Low complexity" evidence="1">
    <location>
        <begin position="138"/>
        <end position="148"/>
    </location>
</feature>
<dbReference type="Proteomes" id="UP001189429">
    <property type="component" value="Unassembled WGS sequence"/>
</dbReference>
<name>A0ABN9QND9_9DINO</name>